<dbReference type="EMBL" id="QLNT01000007">
    <property type="protein sequence ID" value="KAF3073212.1"/>
    <property type="molecule type" value="Genomic_DNA"/>
</dbReference>
<feature type="domain" description="Zn(2)-C6 fungal-type" evidence="8">
    <location>
        <begin position="883"/>
        <end position="914"/>
    </location>
</feature>
<dbReference type="GO" id="GO:0008270">
    <property type="term" value="F:zinc ion binding"/>
    <property type="evidence" value="ECO:0007669"/>
    <property type="project" value="InterPro"/>
</dbReference>
<dbReference type="GO" id="GO:0016829">
    <property type="term" value="F:lyase activity"/>
    <property type="evidence" value="ECO:0007669"/>
    <property type="project" value="UniProtKB-KW"/>
</dbReference>
<protein>
    <submittedName>
        <fullName evidence="9">Aconitate hydratase</fullName>
    </submittedName>
</protein>
<dbReference type="InterPro" id="IPR036864">
    <property type="entry name" value="Zn2-C6_fun-type_DNA-bd_sf"/>
</dbReference>
<dbReference type="Pfam" id="PF00172">
    <property type="entry name" value="Zn_clus"/>
    <property type="match status" value="1"/>
</dbReference>
<keyword evidence="5" id="KW-0456">Lyase</keyword>
<dbReference type="SUPFAM" id="SSF57701">
    <property type="entry name" value="Zn2/Cys6 DNA-binding domain"/>
    <property type="match status" value="1"/>
</dbReference>
<dbReference type="InterPro" id="IPR001138">
    <property type="entry name" value="Zn2Cys6_DnaBD"/>
</dbReference>
<dbReference type="CDD" id="cd00067">
    <property type="entry name" value="GAL4"/>
    <property type="match status" value="1"/>
</dbReference>
<dbReference type="GO" id="GO:0043436">
    <property type="term" value="P:oxoacid metabolic process"/>
    <property type="evidence" value="ECO:0007669"/>
    <property type="project" value="UniProtKB-ARBA"/>
</dbReference>
<keyword evidence="3" id="KW-0408">Iron</keyword>
<sequence length="1540" mass="168134">MTTNLNTNELLTKWSDLLFKSRAVKLDAADIINNEAHPLILLDDISQVLLKQGASREGQVFSQISEIASTSPNYGGLGLNTDVQVTEDDIHEISFLISAWLEALNSDDRKKSTQASTQKLAPKDRPPMNVTEKIFAMHAIDSKGYVRTGDTIRVSLDWIMASEASWAGMEGTYNRLGSPGIFRNDRFWLAGDHVVDPRIKGMPQVKRLIESSEKARKVFKMTEYQGMNYTIMHTEFFRERAQPGMLLIGSDSHTCSSGAVGCLAIGLGAADVTMGLITGETWFKVPEVVKIEFVGQPSRGIGGKDVILYVLQQLKRNTVASDRVVEYTGPGLSYLSPDARFAISNMTTELGGVTGIFTPDHITKAFIDGRRVARHRNASTYFRADEGAVYAESHIIDLAKVESFVAKYPNPDDVVPVTDVLGMKLDGCFIGACTTAEEDIILGALVLEQGLKSGLSPAKDGKKRKVVPGSLPILDKLRKSGLAQIYEDAGFEIGVPGCSYCVGISADRAKESEVWLSSQNRNFENRMGQGSIGNLASAATVAASSFQMTVTNPQHFIDMIPPERWELLNGRSSLKGKLSGKEPDWVEPASPVEAKPESGLSDNQSATPLTQRDGSKDSDVVAAEVSDQSEKKGEKFIHGKIQRLGDFVDTDALAPAQFLVSSRTNEEIGAHCLEYTNPEFRARAKEGFDVVVAGKAFGCGSSREQAVSALLGMYSLPILPLYVVDLDIDDWLRKGCGIKCVIAESFAFIYGRNQPSLGLLGFTMDDPAFFEAAVDSAEISIDLETNKITIGEAEFSFQLSDMERELVEAGGITPAFKKFGKQLFDMICGSTKDGRRAVEVGGQAAGMQCQSANLALFHLIVNSLLTKHVLMAPERVRLRRHPACRDCRVQKVKCDAEPPASCTRCRHMQLSCVVERTPASRRTKAQLQSELEAMRRRSGADEENDGVLDSPTSGRGMARPSGVDNAAGAPASIPDVAEVPFLTPLLVPALASASAPDAVLASPQPATTPSTVKEGGSHQSLILQNDSNESIANSREFDGQLVSGRKIQDCFDLFFRLYAPFLPTSLIELNPDQCYEQSTFLFWVIVYIGSRRYTGDPTMLGRLAPKINSMAFASLESRSSPIQAIQGILLLCQWPTPVNTMHRGISLVLAGAALHLAMQIGLHVAGVGQDFARTILDGNRLERANRAMLWKQCCITCYIVGLGEGILPLGLSDAFTLPVLSDGGDGGDDTNPQQETKLPLRLCEIMICATEALRRIHGGRDPEKAASLLSCISLFDAQLTKAASQGQTAIGKNNSFQEVDYTMVLIVEKQDSIYFQCFRLHLLSCHFLIDPASRKLEAFIPLFAVACSFINTACQQSWNEGATAKNAPVVVQKSVMLAAFTILKIHRSELAPHLDLQAGEQAYFAAIFFAREESLQNNDLSARAASILGQLWNSQSIFKNNNGTVDSLTSRISSRLSMSTLFDCLWWWRQEFGGLGNPYENRQQSRPETLTRDESVTSYALPATGDGNAVPDIQQSAPFADEPFVDFDWAMNLDMTDWPM</sequence>
<evidence type="ECO:0000256" key="1">
    <source>
        <dbReference type="ARBA" id="ARBA00007185"/>
    </source>
</evidence>
<comment type="caution">
    <text evidence="9">The sequence shown here is derived from an EMBL/GenBank/DDBJ whole genome shotgun (WGS) entry which is preliminary data.</text>
</comment>
<dbReference type="InterPro" id="IPR015928">
    <property type="entry name" value="Aconitase/3IPM_dehydase_swvl"/>
</dbReference>
<evidence type="ECO:0000256" key="5">
    <source>
        <dbReference type="ARBA" id="ARBA00023239"/>
    </source>
</evidence>
<dbReference type="Pfam" id="PF00330">
    <property type="entry name" value="Aconitase"/>
    <property type="match status" value="1"/>
</dbReference>
<dbReference type="Gene3D" id="3.20.19.10">
    <property type="entry name" value="Aconitase, domain 4"/>
    <property type="match status" value="1"/>
</dbReference>
<evidence type="ECO:0000256" key="4">
    <source>
        <dbReference type="ARBA" id="ARBA00023014"/>
    </source>
</evidence>
<proteinExistence type="inferred from homology"/>
<evidence type="ECO:0000256" key="2">
    <source>
        <dbReference type="ARBA" id="ARBA00022723"/>
    </source>
</evidence>
<reference evidence="9 10" key="1">
    <citation type="submission" date="2018-06" db="EMBL/GenBank/DDBJ databases">
        <title>Genome analysis of cellulolytic fungus Trichoderma lentiforme CFAM-422.</title>
        <authorList>
            <person name="Steindorff A.S."/>
            <person name="Formighieri E.F."/>
            <person name="Midorikawa G.E.O."/>
            <person name="Tamietti M.S."/>
            <person name="Ramos E.Z."/>
            <person name="Silva A.S."/>
            <person name="Bon E.P.S."/>
            <person name="Mendes T.D."/>
            <person name="Damaso M.C.T."/>
            <person name="Favaro L.C.L."/>
        </authorList>
    </citation>
    <scope>NUCLEOTIDE SEQUENCE [LARGE SCALE GENOMIC DNA]</scope>
    <source>
        <strain evidence="9 10">CFAM-422</strain>
    </source>
</reference>
<dbReference type="SUPFAM" id="SSF53732">
    <property type="entry name" value="Aconitase iron-sulfur domain"/>
    <property type="match status" value="1"/>
</dbReference>
<dbReference type="Gene3D" id="3.30.499.10">
    <property type="entry name" value="Aconitase, domain 3"/>
    <property type="match status" value="2"/>
</dbReference>
<gene>
    <name evidence="9" type="ORF">CFAM422_004900</name>
</gene>
<dbReference type="PROSITE" id="PS00463">
    <property type="entry name" value="ZN2_CY6_FUNGAL_1"/>
    <property type="match status" value="1"/>
</dbReference>
<comment type="similarity">
    <text evidence="1">Belongs to the aconitase/IPM isomerase family.</text>
</comment>
<accession>A0A9P4XJT6</accession>
<dbReference type="PANTHER" id="PTHR43822:SF2">
    <property type="entry name" value="HOMOACONITASE, MITOCHONDRIAL"/>
    <property type="match status" value="1"/>
</dbReference>
<dbReference type="PRINTS" id="PR00415">
    <property type="entry name" value="ACONITASE"/>
</dbReference>
<evidence type="ECO:0000256" key="6">
    <source>
        <dbReference type="ARBA" id="ARBA00023242"/>
    </source>
</evidence>
<evidence type="ECO:0000256" key="3">
    <source>
        <dbReference type="ARBA" id="ARBA00023004"/>
    </source>
</evidence>
<dbReference type="CDD" id="cd12148">
    <property type="entry name" value="fungal_TF_MHR"/>
    <property type="match status" value="1"/>
</dbReference>
<dbReference type="InterPro" id="IPR001030">
    <property type="entry name" value="Acoase/IPM_deHydtase_lsu_aba"/>
</dbReference>
<dbReference type="CDD" id="cd01577">
    <property type="entry name" value="IPMI_Swivel"/>
    <property type="match status" value="1"/>
</dbReference>
<feature type="compositionally biased region" description="Polar residues" evidence="7">
    <location>
        <begin position="600"/>
        <end position="612"/>
    </location>
</feature>
<dbReference type="PROSITE" id="PS50048">
    <property type="entry name" value="ZN2_CY6_FUNGAL_2"/>
    <property type="match status" value="1"/>
</dbReference>
<dbReference type="InterPro" id="IPR050067">
    <property type="entry name" value="IPM_dehydratase_rel_enz"/>
</dbReference>
<evidence type="ECO:0000313" key="9">
    <source>
        <dbReference type="EMBL" id="KAF3073212.1"/>
    </source>
</evidence>
<dbReference type="GO" id="GO:0000981">
    <property type="term" value="F:DNA-binding transcription factor activity, RNA polymerase II-specific"/>
    <property type="evidence" value="ECO:0007669"/>
    <property type="project" value="InterPro"/>
</dbReference>
<evidence type="ECO:0000256" key="7">
    <source>
        <dbReference type="SAM" id="MobiDB-lite"/>
    </source>
</evidence>
<keyword evidence="4" id="KW-0411">Iron-sulfur</keyword>
<dbReference type="PANTHER" id="PTHR43822">
    <property type="entry name" value="HOMOACONITASE, MITOCHONDRIAL-RELATED"/>
    <property type="match status" value="1"/>
</dbReference>
<dbReference type="GO" id="GO:0051536">
    <property type="term" value="F:iron-sulfur cluster binding"/>
    <property type="evidence" value="ECO:0007669"/>
    <property type="project" value="UniProtKB-KW"/>
</dbReference>
<dbReference type="InterPro" id="IPR033940">
    <property type="entry name" value="IPMI_Swivel"/>
</dbReference>
<keyword evidence="2" id="KW-0479">Metal-binding</keyword>
<organism evidence="9 10">
    <name type="scientific">Trichoderma lentiforme</name>
    <dbReference type="NCBI Taxonomy" id="1567552"/>
    <lineage>
        <taxon>Eukaryota</taxon>
        <taxon>Fungi</taxon>
        <taxon>Dikarya</taxon>
        <taxon>Ascomycota</taxon>
        <taxon>Pezizomycotina</taxon>
        <taxon>Sordariomycetes</taxon>
        <taxon>Hypocreomycetidae</taxon>
        <taxon>Hypocreales</taxon>
        <taxon>Hypocreaceae</taxon>
        <taxon>Trichoderma</taxon>
    </lineage>
</organism>
<evidence type="ECO:0000313" key="10">
    <source>
        <dbReference type="Proteomes" id="UP000801864"/>
    </source>
</evidence>
<dbReference type="SMART" id="SM00066">
    <property type="entry name" value="GAL4"/>
    <property type="match status" value="1"/>
</dbReference>
<name>A0A9P4XJT6_9HYPO</name>
<keyword evidence="10" id="KW-1185">Reference proteome</keyword>
<keyword evidence="6" id="KW-0539">Nucleus</keyword>
<feature type="region of interest" description="Disordered" evidence="7">
    <location>
        <begin position="919"/>
        <end position="969"/>
    </location>
</feature>
<dbReference type="InterPro" id="IPR015931">
    <property type="entry name" value="Acnase/IPM_dHydase_lsu_aba_1/3"/>
</dbReference>
<dbReference type="Proteomes" id="UP000801864">
    <property type="component" value="Unassembled WGS sequence"/>
</dbReference>
<dbReference type="SUPFAM" id="SSF52016">
    <property type="entry name" value="LeuD/IlvD-like"/>
    <property type="match status" value="1"/>
</dbReference>
<dbReference type="InterPro" id="IPR036008">
    <property type="entry name" value="Aconitase_4Fe-4S_dom"/>
</dbReference>
<dbReference type="Gene3D" id="4.10.240.10">
    <property type="entry name" value="Zn(2)-C6 fungal-type DNA-binding domain"/>
    <property type="match status" value="1"/>
</dbReference>
<evidence type="ECO:0000259" key="8">
    <source>
        <dbReference type="PROSITE" id="PS50048"/>
    </source>
</evidence>
<feature type="region of interest" description="Disordered" evidence="7">
    <location>
        <begin position="576"/>
        <end position="627"/>
    </location>
</feature>